<dbReference type="KEGG" id="alq:C7Y71_009100"/>
<evidence type="ECO:0000256" key="3">
    <source>
        <dbReference type="HAMAP-Rule" id="MF_02071"/>
    </source>
</evidence>
<dbReference type="PANTHER" id="PTHR34183:SF1">
    <property type="entry name" value="ENDOLYTIC PEPTIDOGLYCAN TRANSGLYCOSYLASE RLPA"/>
    <property type="match status" value="1"/>
</dbReference>
<dbReference type="Proteomes" id="UP000249375">
    <property type="component" value="Chromosome"/>
</dbReference>
<dbReference type="CDD" id="cd22268">
    <property type="entry name" value="DPBB_RlpA-like"/>
    <property type="match status" value="1"/>
</dbReference>
<evidence type="ECO:0000256" key="4">
    <source>
        <dbReference type="RuleBase" id="RU003495"/>
    </source>
</evidence>
<dbReference type="SUPFAM" id="SSF50685">
    <property type="entry name" value="Barwin-like endoglucanases"/>
    <property type="match status" value="1"/>
</dbReference>
<dbReference type="PANTHER" id="PTHR34183">
    <property type="entry name" value="ENDOLYTIC PEPTIDOGLYCAN TRANSGLYCOSYLASE RLPA"/>
    <property type="match status" value="1"/>
</dbReference>
<protein>
    <recommendedName>
        <fullName evidence="3">Probable endolytic peptidoglycan transglycosylase RlpA</fullName>
        <ecNumber evidence="3">4.2.2.-</ecNumber>
    </recommendedName>
</protein>
<feature type="chain" id="PRO_5024520672" description="Probable endolytic peptidoglycan transglycosylase RlpA" evidence="3">
    <location>
        <begin position="24"/>
        <end position="129"/>
    </location>
</feature>
<keyword evidence="7" id="KW-1185">Reference proteome</keyword>
<keyword evidence="3" id="KW-0732">Signal</keyword>
<evidence type="ECO:0000313" key="6">
    <source>
        <dbReference type="EMBL" id="QFQ13155.1"/>
    </source>
</evidence>
<dbReference type="InterPro" id="IPR009009">
    <property type="entry name" value="RlpA-like_DPBB"/>
</dbReference>
<evidence type="ECO:0000259" key="5">
    <source>
        <dbReference type="Pfam" id="PF03330"/>
    </source>
</evidence>
<dbReference type="InterPro" id="IPR036908">
    <property type="entry name" value="RlpA-like_sf"/>
</dbReference>
<evidence type="ECO:0000313" key="7">
    <source>
        <dbReference type="Proteomes" id="UP000249375"/>
    </source>
</evidence>
<gene>
    <name evidence="3" type="primary">rlpA</name>
    <name evidence="6" type="ORF">C7Y71_009100</name>
</gene>
<proteinExistence type="inferred from homology"/>
<comment type="similarity">
    <text evidence="3 4">Belongs to the RlpA family.</text>
</comment>
<keyword evidence="2 3" id="KW-0961">Cell wall biogenesis/degradation</keyword>
<feature type="domain" description="RlpA-like protein double-psi beta-barrel" evidence="5">
    <location>
        <begin position="27"/>
        <end position="116"/>
    </location>
</feature>
<reference evidence="6 7" key="1">
    <citation type="submission" date="2018-11" db="EMBL/GenBank/DDBJ databases">
        <authorList>
            <person name="Na S.W."/>
            <person name="Baik M."/>
        </authorList>
    </citation>
    <scope>NUCLEOTIDE SEQUENCE [LARGE SCALE GENOMIC DNA]</scope>
    <source>
        <strain evidence="6 7">E39</strain>
    </source>
</reference>
<dbReference type="AlphaFoldDB" id="A0A5P8E801"/>
<dbReference type="GO" id="GO:0008932">
    <property type="term" value="F:lytic endotransglycosylase activity"/>
    <property type="evidence" value="ECO:0007669"/>
    <property type="project" value="UniProtKB-UniRule"/>
</dbReference>
<dbReference type="HAMAP" id="MF_02071">
    <property type="entry name" value="RlpA"/>
    <property type="match status" value="1"/>
</dbReference>
<comment type="function">
    <text evidence="3">Lytic transglycosylase with a strong preference for naked glycan strands that lack stem peptides.</text>
</comment>
<dbReference type="GO" id="GO:0071555">
    <property type="term" value="P:cell wall organization"/>
    <property type="evidence" value="ECO:0007669"/>
    <property type="project" value="UniProtKB-KW"/>
</dbReference>
<evidence type="ECO:0000256" key="2">
    <source>
        <dbReference type="ARBA" id="ARBA00023316"/>
    </source>
</evidence>
<dbReference type="InterPro" id="IPR012997">
    <property type="entry name" value="RplA"/>
</dbReference>
<evidence type="ECO:0000256" key="1">
    <source>
        <dbReference type="ARBA" id="ARBA00023239"/>
    </source>
</evidence>
<dbReference type="InterPro" id="IPR034718">
    <property type="entry name" value="RlpA"/>
</dbReference>
<dbReference type="NCBIfam" id="TIGR00413">
    <property type="entry name" value="rlpA"/>
    <property type="match status" value="1"/>
</dbReference>
<dbReference type="OrthoDB" id="9779128at2"/>
<organism evidence="6 7">
    <name type="scientific">Pseudoprevotella muciniphila</name>
    <dbReference type="NCBI Taxonomy" id="2133944"/>
    <lineage>
        <taxon>Bacteria</taxon>
        <taxon>Pseudomonadati</taxon>
        <taxon>Bacteroidota</taxon>
        <taxon>Bacteroidia</taxon>
        <taxon>Bacteroidales</taxon>
        <taxon>Prevotellaceae</taxon>
        <taxon>Pseudoprevotella</taxon>
    </lineage>
</organism>
<dbReference type="EC" id="4.2.2.-" evidence="3"/>
<keyword evidence="1 3" id="KW-0456">Lyase</keyword>
<dbReference type="Pfam" id="PF03330">
    <property type="entry name" value="DPBB_1"/>
    <property type="match status" value="1"/>
</dbReference>
<dbReference type="GO" id="GO:0000270">
    <property type="term" value="P:peptidoglycan metabolic process"/>
    <property type="evidence" value="ECO:0007669"/>
    <property type="project" value="UniProtKB-UniRule"/>
</dbReference>
<accession>A0A5P8E801</accession>
<sequence length="129" mass="14210" precursor="true">MQLKKVLVIVTCAFTFLGLGATAQTLHGKASYYGDQFQGRRTSSGTRFHQDSLTCAHKTLPFGTILRVRNTNNNNKEVVVKVTDRGPYAKGRIVDLSKRAAKQIGMLSAGVTNVEVEVLSRGNNKRTRE</sequence>
<name>A0A5P8E801_9BACT</name>
<dbReference type="Gene3D" id="2.40.40.10">
    <property type="entry name" value="RlpA-like domain"/>
    <property type="match status" value="1"/>
</dbReference>
<dbReference type="EMBL" id="CP033459">
    <property type="protein sequence ID" value="QFQ13155.1"/>
    <property type="molecule type" value="Genomic_DNA"/>
</dbReference>
<feature type="signal peptide" evidence="3">
    <location>
        <begin position="1"/>
        <end position="23"/>
    </location>
</feature>
<dbReference type="RefSeq" id="WP_111898168.1">
    <property type="nucleotide sequence ID" value="NZ_CP033459.1"/>
</dbReference>